<feature type="chain" id="PRO_5012737313" evidence="2">
    <location>
        <begin position="18"/>
        <end position="352"/>
    </location>
</feature>
<evidence type="ECO:0000256" key="2">
    <source>
        <dbReference type="SAM" id="SignalP"/>
    </source>
</evidence>
<feature type="signal peptide" evidence="2">
    <location>
        <begin position="1"/>
        <end position="17"/>
    </location>
</feature>
<dbReference type="Gene3D" id="1.25.40.10">
    <property type="entry name" value="Tetratricopeptide repeat domain"/>
    <property type="match status" value="1"/>
</dbReference>
<dbReference type="SUPFAM" id="SSF48452">
    <property type="entry name" value="TPR-like"/>
    <property type="match status" value="1"/>
</dbReference>
<evidence type="ECO:0000313" key="4">
    <source>
        <dbReference type="Proteomes" id="UP000215215"/>
    </source>
</evidence>
<reference evidence="3 4" key="1">
    <citation type="submission" date="2017-07" db="EMBL/GenBank/DDBJ databases">
        <title>Recovery of genomes from metagenomes via a dereplication, aggregation, and scoring strategy.</title>
        <authorList>
            <person name="Sieber C.M."/>
            <person name="Probst A.J."/>
            <person name="Sharrar A."/>
            <person name="Thomas B.C."/>
            <person name="Hess M."/>
            <person name="Tringe S.G."/>
            <person name="Banfield J.F."/>
        </authorList>
    </citation>
    <scope>NUCLEOTIDE SEQUENCE [LARGE SCALE GENOMIC DNA]</scope>
    <source>
        <strain evidence="3">JGI_Cruoil_03_44_89</strain>
    </source>
</reference>
<proteinExistence type="predicted"/>
<dbReference type="InterPro" id="IPR011990">
    <property type="entry name" value="TPR-like_helical_dom_sf"/>
</dbReference>
<dbReference type="Gene3D" id="3.60.20.10">
    <property type="entry name" value="Glutamine Phosphoribosylpyrophosphate, subunit 1, domain 1"/>
    <property type="match status" value="1"/>
</dbReference>
<dbReference type="SUPFAM" id="SSF56235">
    <property type="entry name" value="N-terminal nucleophile aminohydrolases (Ntn hydrolases)"/>
    <property type="match status" value="1"/>
</dbReference>
<dbReference type="PANTHER" id="PTHR39328:SF1">
    <property type="entry name" value="BLL2871 PROTEIN"/>
    <property type="match status" value="1"/>
</dbReference>
<dbReference type="InterPro" id="IPR029055">
    <property type="entry name" value="Ntn_hydrolases_N"/>
</dbReference>
<evidence type="ECO:0000256" key="1">
    <source>
        <dbReference type="PROSITE-ProRule" id="PRU00339"/>
    </source>
</evidence>
<sequence length="352" mass="39233">MKSLFIAFLTLATSLHATFSIVAYDPDAGEWGVAVASKFLAVGSAVPFAEAGVGAIATQAWGNTTFGPRGLAMLKKGMNAQDVLDSLLATDKDYSHRQVGIVDSRGNAAVFTGESCFEWAGHIKGDNFTVQGNIIAGEEVVKETANAFLKEKGPLAERLLAALKAGQAAGGDKRGRQAAALLVVREKGGYSGFNDRYIDLRVDDNEEPIEELERIYNLYKITFLPSAHIRFEEEYREGGKIREAEREWEIAYDLMTLALEKRPDDASVFNGIAWECAQRDVHIDKAYEYAMRALELDPEDPNIMDTMAFLYYKIGEYEKAVEMEERALNKNPNNEFFKEQLELFKKALKEKK</sequence>
<dbReference type="PROSITE" id="PS50005">
    <property type="entry name" value="TPR"/>
    <property type="match status" value="1"/>
</dbReference>
<dbReference type="InterPro" id="IPR019734">
    <property type="entry name" value="TPR_rpt"/>
</dbReference>
<comment type="caution">
    <text evidence="3">The sequence shown here is derived from an EMBL/GenBank/DDBJ whole genome shotgun (WGS) entry which is preliminary data.</text>
</comment>
<protein>
    <submittedName>
        <fullName evidence="3">Uncharacterized protein</fullName>
    </submittedName>
</protein>
<name>A0A235BU89_UNCW3</name>
<dbReference type="PANTHER" id="PTHR39328">
    <property type="entry name" value="BLL2871 PROTEIN"/>
    <property type="match status" value="1"/>
</dbReference>
<feature type="repeat" description="TPR" evidence="1">
    <location>
        <begin position="301"/>
        <end position="334"/>
    </location>
</feature>
<keyword evidence="1" id="KW-0802">TPR repeat</keyword>
<dbReference type="SMART" id="SM00028">
    <property type="entry name" value="TPR"/>
    <property type="match status" value="2"/>
</dbReference>
<dbReference type="Pfam" id="PF06267">
    <property type="entry name" value="DUF1028"/>
    <property type="match status" value="1"/>
</dbReference>
<keyword evidence="2" id="KW-0732">Signal</keyword>
<dbReference type="InterPro" id="IPR010430">
    <property type="entry name" value="DUF1028"/>
</dbReference>
<evidence type="ECO:0000313" key="3">
    <source>
        <dbReference type="EMBL" id="OYD15772.1"/>
    </source>
</evidence>
<organism evidence="3 4">
    <name type="scientific">candidate division WOR-3 bacterium JGI_Cruoil_03_44_89</name>
    <dbReference type="NCBI Taxonomy" id="1973748"/>
    <lineage>
        <taxon>Bacteria</taxon>
        <taxon>Bacteria division WOR-3</taxon>
    </lineage>
</organism>
<accession>A0A235BU89</accession>
<dbReference type="Proteomes" id="UP000215215">
    <property type="component" value="Unassembled WGS sequence"/>
</dbReference>
<dbReference type="PROSITE" id="PS50293">
    <property type="entry name" value="TPR_REGION"/>
    <property type="match status" value="1"/>
</dbReference>
<dbReference type="AlphaFoldDB" id="A0A235BU89"/>
<gene>
    <name evidence="3" type="ORF">CH333_05040</name>
</gene>
<dbReference type="EMBL" id="NOZQ01000103">
    <property type="protein sequence ID" value="OYD15772.1"/>
    <property type="molecule type" value="Genomic_DNA"/>
</dbReference>